<sequence>MNEDFLLKTKTASRLYHEYAKSQPIIDYHCHLSPREIAEDVRFSNITKLWLGGDHYKWRLLRANGIPEKYITGEGTDYEKFLCWAKTLPLAVGNPLYHWSHLELKRYFGYEGILNEETAPAVWELCNEKLKTMSARQFIMASNVEVICTTDDPIDDLCYHEQLAVDETFKVKVLPAWRPDRALNIASHDYLAYLEELTAATGNKITTFKDVKEALIKRLDYFDAHGCKLSDHGLAYVMYQPDSEDQIEGILKKRGRGEELSASEIAIYQTALLLFLGKEYAMRGWVMQLHYGVRRNNNQKQFQDLGADTGFDSIGSVAPISELAEFLNALEVEDALPKTIVYSLNPEDNTAIDTILACFQSGAVKGKMQHGSAWWFNDHKKGMEEHLATLASQGLLGNFIGMLTDSRSFLSYTRHEYFRRILCNYLGELVEGDEYPADEKALKRIVEGIAHDNGAEYFGI</sequence>
<evidence type="ECO:0000313" key="8">
    <source>
        <dbReference type="EMBL" id="MCP1108780.1"/>
    </source>
</evidence>
<evidence type="ECO:0000256" key="1">
    <source>
        <dbReference type="ARBA" id="ARBA00001165"/>
    </source>
</evidence>
<dbReference type="SUPFAM" id="SSF51556">
    <property type="entry name" value="Metallo-dependent hydrolases"/>
    <property type="match status" value="1"/>
</dbReference>
<dbReference type="Pfam" id="PF02614">
    <property type="entry name" value="UxaC"/>
    <property type="match status" value="1"/>
</dbReference>
<dbReference type="PANTHER" id="PTHR30068:SF4">
    <property type="entry name" value="URONATE ISOMERASE"/>
    <property type="match status" value="1"/>
</dbReference>
<dbReference type="NCBIfam" id="NF002794">
    <property type="entry name" value="PRK02925.1"/>
    <property type="match status" value="1"/>
</dbReference>
<proteinExistence type="inferred from homology"/>
<organism evidence="8 9">
    <name type="scientific">Ohessyouella blattaphilus</name>
    <dbReference type="NCBI Taxonomy" id="2949333"/>
    <lineage>
        <taxon>Bacteria</taxon>
        <taxon>Bacillati</taxon>
        <taxon>Bacillota</taxon>
        <taxon>Clostridia</taxon>
        <taxon>Lachnospirales</taxon>
        <taxon>Lachnospiraceae</taxon>
        <taxon>Ohessyouella</taxon>
    </lineage>
</organism>
<reference evidence="8 9" key="1">
    <citation type="journal article" date="2022" name="Genome Biol. Evol.">
        <title>Host diet, physiology and behaviors set the stage for Lachnospiraceae cladogenesis.</title>
        <authorList>
            <person name="Vera-Ponce De Leon A."/>
            <person name="Schneider M."/>
            <person name="Jahnes B.C."/>
            <person name="Sadowski V."/>
            <person name="Camuy-Velez L.A."/>
            <person name="Duan J."/>
            <person name="Sabree Z.L."/>
        </authorList>
    </citation>
    <scope>NUCLEOTIDE SEQUENCE [LARGE SCALE GENOMIC DNA]</scope>
    <source>
        <strain evidence="8 9">PAL227</strain>
    </source>
</reference>
<keyword evidence="6 7" id="KW-0413">Isomerase</keyword>
<evidence type="ECO:0000256" key="4">
    <source>
        <dbReference type="ARBA" id="ARBA00012546"/>
    </source>
</evidence>
<evidence type="ECO:0000256" key="3">
    <source>
        <dbReference type="ARBA" id="ARBA00008397"/>
    </source>
</evidence>
<comment type="similarity">
    <text evidence="3 7">Belongs to the metallo-dependent hydrolases superfamily. Uronate isomerase family.</text>
</comment>
<dbReference type="InterPro" id="IPR032466">
    <property type="entry name" value="Metal_Hydrolase"/>
</dbReference>
<evidence type="ECO:0000313" key="9">
    <source>
        <dbReference type="Proteomes" id="UP001523565"/>
    </source>
</evidence>
<dbReference type="HAMAP" id="MF_00675">
    <property type="entry name" value="UxaC"/>
    <property type="match status" value="1"/>
</dbReference>
<name>A0ABT1EDK4_9FIRM</name>
<dbReference type="EC" id="5.3.1.12" evidence="4 7"/>
<comment type="catalytic activity">
    <reaction evidence="7">
        <text>aldehydo-D-galacturonate = keto-D-tagaturonate</text>
        <dbReference type="Rhea" id="RHEA:27702"/>
        <dbReference type="ChEBI" id="CHEBI:12952"/>
        <dbReference type="ChEBI" id="CHEBI:17886"/>
    </reaction>
</comment>
<evidence type="ECO:0000256" key="2">
    <source>
        <dbReference type="ARBA" id="ARBA00004892"/>
    </source>
</evidence>
<dbReference type="GO" id="GO:0008880">
    <property type="term" value="F:glucuronate isomerase activity"/>
    <property type="evidence" value="ECO:0007669"/>
    <property type="project" value="UniProtKB-EC"/>
</dbReference>
<dbReference type="Gene3D" id="1.10.2020.10">
    <property type="entry name" value="uronate isomerase, domain 2, chain A"/>
    <property type="match status" value="1"/>
</dbReference>
<keyword evidence="9" id="KW-1185">Reference proteome</keyword>
<dbReference type="PANTHER" id="PTHR30068">
    <property type="entry name" value="URONATE ISOMERASE"/>
    <property type="match status" value="1"/>
</dbReference>
<comment type="caution">
    <text evidence="8">The sequence shown here is derived from an EMBL/GenBank/DDBJ whole genome shotgun (WGS) entry which is preliminary data.</text>
</comment>
<evidence type="ECO:0000256" key="6">
    <source>
        <dbReference type="ARBA" id="ARBA00023235"/>
    </source>
</evidence>
<protein>
    <recommendedName>
        <fullName evidence="5 7">Uronate isomerase</fullName>
        <ecNumber evidence="4 7">5.3.1.12</ecNumber>
    </recommendedName>
    <alternativeName>
        <fullName evidence="7">Glucuronate isomerase</fullName>
    </alternativeName>
    <alternativeName>
        <fullName evidence="7">Uronic isomerase</fullName>
    </alternativeName>
</protein>
<comment type="pathway">
    <text evidence="2 7">Carbohydrate metabolism; pentose and glucuronate interconversion.</text>
</comment>
<dbReference type="RefSeq" id="WP_262067686.1">
    <property type="nucleotide sequence ID" value="NZ_JAMXOC010000001.1"/>
</dbReference>
<dbReference type="EMBL" id="JAMZFV010000001">
    <property type="protein sequence ID" value="MCP1108780.1"/>
    <property type="molecule type" value="Genomic_DNA"/>
</dbReference>
<accession>A0ABT1EDK4</accession>
<dbReference type="Gene3D" id="3.20.20.140">
    <property type="entry name" value="Metal-dependent hydrolases"/>
    <property type="match status" value="1"/>
</dbReference>
<gene>
    <name evidence="7 8" type="primary">uxaC</name>
    <name evidence="8" type="ORF">NK118_00750</name>
</gene>
<evidence type="ECO:0000256" key="7">
    <source>
        <dbReference type="HAMAP-Rule" id="MF_00675"/>
    </source>
</evidence>
<dbReference type="InterPro" id="IPR003766">
    <property type="entry name" value="Uronate_isomerase"/>
</dbReference>
<dbReference type="Proteomes" id="UP001523565">
    <property type="component" value="Unassembled WGS sequence"/>
</dbReference>
<comment type="catalytic activity">
    <reaction evidence="1 7">
        <text>D-glucuronate = D-fructuronate</text>
        <dbReference type="Rhea" id="RHEA:13049"/>
        <dbReference type="ChEBI" id="CHEBI:58720"/>
        <dbReference type="ChEBI" id="CHEBI:59863"/>
        <dbReference type="EC" id="5.3.1.12"/>
    </reaction>
</comment>
<evidence type="ECO:0000256" key="5">
    <source>
        <dbReference type="ARBA" id="ARBA00020555"/>
    </source>
</evidence>